<dbReference type="AlphaFoldDB" id="A0A1J8PSG7"/>
<keyword evidence="2" id="KW-1185">Reference proteome</keyword>
<organism evidence="1 2">
    <name type="scientific">Rhizopogon vesiculosus</name>
    <dbReference type="NCBI Taxonomy" id="180088"/>
    <lineage>
        <taxon>Eukaryota</taxon>
        <taxon>Fungi</taxon>
        <taxon>Dikarya</taxon>
        <taxon>Basidiomycota</taxon>
        <taxon>Agaricomycotina</taxon>
        <taxon>Agaricomycetes</taxon>
        <taxon>Agaricomycetidae</taxon>
        <taxon>Boletales</taxon>
        <taxon>Suillineae</taxon>
        <taxon>Rhizopogonaceae</taxon>
        <taxon>Rhizopogon</taxon>
    </lineage>
</organism>
<accession>A0A1J8PSG7</accession>
<sequence length="155" mass="17688">MPGNDFYSTSDANFDPANVFQGRFADIKLNFHLTAGRDEAFKYSSEDFPPVPDNLRALEKLVPKEIDYETLSVIQETLVADQCKGTFKISYQPTKYDLFPAYDENHALIPPLQHESKLQGTLVEVHMAIYHHRFKTAMPSSPFKYRRLNAGPSTE</sequence>
<evidence type="ECO:0000313" key="1">
    <source>
        <dbReference type="EMBL" id="OJA12142.1"/>
    </source>
</evidence>
<name>A0A1J8PSG7_9AGAM</name>
<dbReference type="EMBL" id="LVVM01004807">
    <property type="protein sequence ID" value="OJA12142.1"/>
    <property type="molecule type" value="Genomic_DNA"/>
</dbReference>
<reference evidence="1 2" key="1">
    <citation type="submission" date="2016-03" db="EMBL/GenBank/DDBJ databases">
        <title>Comparative genomics of the ectomycorrhizal sister species Rhizopogon vinicolor and Rhizopogon vesiculosus (Basidiomycota: Boletales) reveals a divergence of the mating type B locus.</title>
        <authorList>
            <person name="Mujic A.B."/>
            <person name="Kuo A."/>
            <person name="Tritt A."/>
            <person name="Lipzen A."/>
            <person name="Chen C."/>
            <person name="Johnson J."/>
            <person name="Sharma A."/>
            <person name="Barry K."/>
            <person name="Grigoriev I.V."/>
            <person name="Spatafora J.W."/>
        </authorList>
    </citation>
    <scope>NUCLEOTIDE SEQUENCE [LARGE SCALE GENOMIC DNA]</scope>
    <source>
        <strain evidence="1 2">AM-OR11-056</strain>
    </source>
</reference>
<comment type="caution">
    <text evidence="1">The sequence shown here is derived from an EMBL/GenBank/DDBJ whole genome shotgun (WGS) entry which is preliminary data.</text>
</comment>
<gene>
    <name evidence="1" type="ORF">AZE42_05141</name>
</gene>
<protein>
    <submittedName>
        <fullName evidence="1">Uncharacterized protein</fullName>
    </submittedName>
</protein>
<dbReference type="Proteomes" id="UP000183567">
    <property type="component" value="Unassembled WGS sequence"/>
</dbReference>
<dbReference type="OrthoDB" id="2690753at2759"/>
<evidence type="ECO:0000313" key="2">
    <source>
        <dbReference type="Proteomes" id="UP000183567"/>
    </source>
</evidence>
<proteinExistence type="predicted"/>